<dbReference type="InterPro" id="IPR053197">
    <property type="entry name" value="F-box_SCFL_complex_component"/>
</dbReference>
<proteinExistence type="predicted"/>
<sequence length="641" mass="70311">METPSASRQRAAADRLGELPDGVLLEVLSRLTFRQAVRTGVLSRRWRGLWHAVPYPLSCIDIDQKRAFLGEKATRWSPPLDGGMAARMRRLDEERERLFRLVDYGDRVTTSGGAGEPLGAFRLRATDLLLFETAGRWIRRALTRRPMAVAIRCDASSPLFPARPVFSFAHYSRGGGAFTCCLRALQLHRVTLGLDSDFADAIANELPVLEDLRFEECDYYFTRIASTSLQNLSIYNCAARVQIVDVFALAAPRISSLRIHGNPPPVASECEMPSLLAASLEHPAGFVDLLSGLRHARNLSLYGFGTTALLDGEEPGGFPEFRNLSALVLDECDVGVDCQVLRRFLRNSPGLETLALRYCSFTGGSRRKKRKARSSDDRRVPASHACKNLKSVELEYHDDQDVSELDGALEISKKVARPIESSVQHADSGNLAIAAPRIASLHINGYPPPVTAEGGMPSLAEASLTGRAGELGLLRSLRHARRLNLSEFSTAALLGDDEGHEGFPVFHNLRALVLDGCGVGVGCQVPRRFLQNAPGLETLTLRDCAFSGGSRRSKKRKARFGEETPSAAGLCSRTAYECRNLKSIELEFCDGHAVNELARALADISKEVVRSMKVLFRTGSVKSEFRSDEDLVPTVVCMCKA</sequence>
<dbReference type="Pfam" id="PF00646">
    <property type="entry name" value="F-box"/>
    <property type="match status" value="1"/>
</dbReference>
<gene>
    <name evidence="2" type="ORF">C2845_PM16G08250</name>
</gene>
<comment type="caution">
    <text evidence="2">The sequence shown here is derived from an EMBL/GenBank/DDBJ whole genome shotgun (WGS) entry which is preliminary data.</text>
</comment>
<dbReference type="PANTHER" id="PTHR34223">
    <property type="entry name" value="OS11G0201299 PROTEIN"/>
    <property type="match status" value="1"/>
</dbReference>
<dbReference type="SUPFAM" id="SSF52047">
    <property type="entry name" value="RNI-like"/>
    <property type="match status" value="1"/>
</dbReference>
<dbReference type="PANTHER" id="PTHR34223:SF99">
    <property type="entry name" value="OS04G0440200 PROTEIN"/>
    <property type="match status" value="1"/>
</dbReference>
<dbReference type="CDD" id="cd22160">
    <property type="entry name" value="F-box_AtFBL13-like"/>
    <property type="match status" value="1"/>
</dbReference>
<dbReference type="InterPro" id="IPR032675">
    <property type="entry name" value="LRR_dom_sf"/>
</dbReference>
<dbReference type="EMBL" id="PQIB02000015">
    <property type="protein sequence ID" value="RLM65020.1"/>
    <property type="molecule type" value="Genomic_DNA"/>
</dbReference>
<dbReference type="OrthoDB" id="691290at2759"/>
<dbReference type="PROSITE" id="PS50181">
    <property type="entry name" value="FBOX"/>
    <property type="match status" value="1"/>
</dbReference>
<dbReference type="Gene3D" id="3.80.10.10">
    <property type="entry name" value="Ribonuclease Inhibitor"/>
    <property type="match status" value="1"/>
</dbReference>
<dbReference type="InterPro" id="IPR001810">
    <property type="entry name" value="F-box_dom"/>
</dbReference>
<reference evidence="3" key="1">
    <citation type="journal article" date="2019" name="Nat. Commun.">
        <title>The genome of broomcorn millet.</title>
        <authorList>
            <person name="Zou C."/>
            <person name="Miki D."/>
            <person name="Li D."/>
            <person name="Tang Q."/>
            <person name="Xiao L."/>
            <person name="Rajput S."/>
            <person name="Deng P."/>
            <person name="Jia W."/>
            <person name="Huang R."/>
            <person name="Zhang M."/>
            <person name="Sun Y."/>
            <person name="Hu J."/>
            <person name="Fu X."/>
            <person name="Schnable P.S."/>
            <person name="Li F."/>
            <person name="Zhang H."/>
            <person name="Feng B."/>
            <person name="Zhu X."/>
            <person name="Liu R."/>
            <person name="Schnable J.C."/>
            <person name="Zhu J.-K."/>
            <person name="Zhang H."/>
        </authorList>
    </citation>
    <scope>NUCLEOTIDE SEQUENCE [LARGE SCALE GENOMIC DNA]</scope>
</reference>
<protein>
    <recommendedName>
        <fullName evidence="1">F-box domain-containing protein</fullName>
    </recommendedName>
</protein>
<organism evidence="2 3">
    <name type="scientific">Panicum miliaceum</name>
    <name type="common">Proso millet</name>
    <name type="synonym">Broomcorn millet</name>
    <dbReference type="NCBI Taxonomy" id="4540"/>
    <lineage>
        <taxon>Eukaryota</taxon>
        <taxon>Viridiplantae</taxon>
        <taxon>Streptophyta</taxon>
        <taxon>Embryophyta</taxon>
        <taxon>Tracheophyta</taxon>
        <taxon>Spermatophyta</taxon>
        <taxon>Magnoliopsida</taxon>
        <taxon>Liliopsida</taxon>
        <taxon>Poales</taxon>
        <taxon>Poaceae</taxon>
        <taxon>PACMAD clade</taxon>
        <taxon>Panicoideae</taxon>
        <taxon>Panicodae</taxon>
        <taxon>Paniceae</taxon>
        <taxon>Panicinae</taxon>
        <taxon>Panicum</taxon>
        <taxon>Panicum sect. Panicum</taxon>
    </lineage>
</organism>
<name>A0A3L6PXY4_PANMI</name>
<accession>A0A3L6PXY4</accession>
<dbReference type="InterPro" id="IPR036047">
    <property type="entry name" value="F-box-like_dom_sf"/>
</dbReference>
<dbReference type="STRING" id="4540.A0A3L6PXY4"/>
<feature type="domain" description="F-box" evidence="1">
    <location>
        <begin position="13"/>
        <end position="49"/>
    </location>
</feature>
<dbReference type="Proteomes" id="UP000275267">
    <property type="component" value="Unassembled WGS sequence"/>
</dbReference>
<evidence type="ECO:0000313" key="3">
    <source>
        <dbReference type="Proteomes" id="UP000275267"/>
    </source>
</evidence>
<evidence type="ECO:0000259" key="1">
    <source>
        <dbReference type="PROSITE" id="PS50181"/>
    </source>
</evidence>
<dbReference type="SUPFAM" id="SSF81383">
    <property type="entry name" value="F-box domain"/>
    <property type="match status" value="1"/>
</dbReference>
<dbReference type="InterPro" id="IPR053781">
    <property type="entry name" value="F-box_AtFBL13-like"/>
</dbReference>
<keyword evidence="3" id="KW-1185">Reference proteome</keyword>
<dbReference type="AlphaFoldDB" id="A0A3L6PXY4"/>
<evidence type="ECO:0000313" key="2">
    <source>
        <dbReference type="EMBL" id="RLM65020.1"/>
    </source>
</evidence>